<dbReference type="AlphaFoldDB" id="A0A0A8YDV1"/>
<evidence type="ECO:0000256" key="1">
    <source>
        <dbReference type="SAM" id="Phobius"/>
    </source>
</evidence>
<proteinExistence type="predicted"/>
<reference evidence="2" key="1">
    <citation type="submission" date="2014-09" db="EMBL/GenBank/DDBJ databases">
        <authorList>
            <person name="Magalhaes I.L.F."/>
            <person name="Oliveira U."/>
            <person name="Santos F.R."/>
            <person name="Vidigal T.H.D.A."/>
            <person name="Brescovit A.D."/>
            <person name="Santos A.J."/>
        </authorList>
    </citation>
    <scope>NUCLEOTIDE SEQUENCE</scope>
    <source>
        <tissue evidence="2">Shoot tissue taken approximately 20 cm above the soil surface</tissue>
    </source>
</reference>
<keyword evidence="1" id="KW-0812">Transmembrane</keyword>
<accession>A0A0A8YDV1</accession>
<protein>
    <submittedName>
        <fullName evidence="2">Uncharacterized protein</fullName>
    </submittedName>
</protein>
<reference evidence="2" key="2">
    <citation type="journal article" date="2015" name="Data Brief">
        <title>Shoot transcriptome of the giant reed, Arundo donax.</title>
        <authorList>
            <person name="Barrero R.A."/>
            <person name="Guerrero F.D."/>
            <person name="Moolhuijzen P."/>
            <person name="Goolsby J.A."/>
            <person name="Tidwell J."/>
            <person name="Bellgard S.E."/>
            <person name="Bellgard M.I."/>
        </authorList>
    </citation>
    <scope>NUCLEOTIDE SEQUENCE</scope>
    <source>
        <tissue evidence="2">Shoot tissue taken approximately 20 cm above the soil surface</tissue>
    </source>
</reference>
<sequence>MLAHCISDPNLLQYYISFFIAFCLSLDGSGVHVHMRCIGIMLIIGLGGWP</sequence>
<feature type="transmembrane region" description="Helical" evidence="1">
    <location>
        <begin position="12"/>
        <end position="33"/>
    </location>
</feature>
<name>A0A0A8YDV1_ARUDO</name>
<keyword evidence="1" id="KW-1133">Transmembrane helix</keyword>
<keyword evidence="1" id="KW-0472">Membrane</keyword>
<dbReference type="EMBL" id="GBRH01274137">
    <property type="protein sequence ID" value="JAD23758.1"/>
    <property type="molecule type" value="Transcribed_RNA"/>
</dbReference>
<evidence type="ECO:0000313" key="2">
    <source>
        <dbReference type="EMBL" id="JAD23758.1"/>
    </source>
</evidence>
<organism evidence="2">
    <name type="scientific">Arundo donax</name>
    <name type="common">Giant reed</name>
    <name type="synonym">Donax arundinaceus</name>
    <dbReference type="NCBI Taxonomy" id="35708"/>
    <lineage>
        <taxon>Eukaryota</taxon>
        <taxon>Viridiplantae</taxon>
        <taxon>Streptophyta</taxon>
        <taxon>Embryophyta</taxon>
        <taxon>Tracheophyta</taxon>
        <taxon>Spermatophyta</taxon>
        <taxon>Magnoliopsida</taxon>
        <taxon>Liliopsida</taxon>
        <taxon>Poales</taxon>
        <taxon>Poaceae</taxon>
        <taxon>PACMAD clade</taxon>
        <taxon>Arundinoideae</taxon>
        <taxon>Arundineae</taxon>
        <taxon>Arundo</taxon>
    </lineage>
</organism>